<gene>
    <name evidence="5" type="ORF">HK100_010062</name>
</gene>
<dbReference type="PRINTS" id="PR00069">
    <property type="entry name" value="ALDKETRDTASE"/>
</dbReference>
<dbReference type="Proteomes" id="UP001211907">
    <property type="component" value="Unassembled WGS sequence"/>
</dbReference>
<dbReference type="Pfam" id="PF00248">
    <property type="entry name" value="Aldo_ket_red"/>
    <property type="match status" value="1"/>
</dbReference>
<dbReference type="PANTHER" id="PTHR11732">
    <property type="entry name" value="ALDO/KETO REDUCTASE"/>
    <property type="match status" value="1"/>
</dbReference>
<dbReference type="InterPro" id="IPR036812">
    <property type="entry name" value="NAD(P)_OxRdtase_dom_sf"/>
</dbReference>
<evidence type="ECO:0000259" key="4">
    <source>
        <dbReference type="Pfam" id="PF00248"/>
    </source>
</evidence>
<evidence type="ECO:0000256" key="3">
    <source>
        <dbReference type="PIRSR" id="PIRSR000097-3"/>
    </source>
</evidence>
<keyword evidence="6" id="KW-1185">Reference proteome</keyword>
<dbReference type="SUPFAM" id="SSF51430">
    <property type="entry name" value="NAD(P)-linked oxidoreductase"/>
    <property type="match status" value="1"/>
</dbReference>
<dbReference type="AlphaFoldDB" id="A0AAD5TEX5"/>
<dbReference type="InterPro" id="IPR023210">
    <property type="entry name" value="NADP_OxRdtase_dom"/>
</dbReference>
<feature type="site" description="Lowers pKa of active site Tyr" evidence="3">
    <location>
        <position position="91"/>
    </location>
</feature>
<feature type="binding site" evidence="2">
    <location>
        <position position="124"/>
    </location>
    <ligand>
        <name>substrate</name>
    </ligand>
</feature>
<dbReference type="PIRSF" id="PIRSF000097">
    <property type="entry name" value="AKR"/>
    <property type="match status" value="1"/>
</dbReference>
<reference evidence="5" key="1">
    <citation type="submission" date="2020-05" db="EMBL/GenBank/DDBJ databases">
        <title>Phylogenomic resolution of chytrid fungi.</title>
        <authorList>
            <person name="Stajich J.E."/>
            <person name="Amses K."/>
            <person name="Simmons R."/>
            <person name="Seto K."/>
            <person name="Myers J."/>
            <person name="Bonds A."/>
            <person name="Quandt C.A."/>
            <person name="Barry K."/>
            <person name="Liu P."/>
            <person name="Grigoriev I."/>
            <person name="Longcore J.E."/>
            <person name="James T.Y."/>
        </authorList>
    </citation>
    <scope>NUCLEOTIDE SEQUENCE</scope>
    <source>
        <strain evidence="5">JEL0513</strain>
    </source>
</reference>
<dbReference type="GO" id="GO:0016491">
    <property type="term" value="F:oxidoreductase activity"/>
    <property type="evidence" value="ECO:0007669"/>
    <property type="project" value="InterPro"/>
</dbReference>
<evidence type="ECO:0000313" key="5">
    <source>
        <dbReference type="EMBL" id="KAJ3140378.1"/>
    </source>
</evidence>
<evidence type="ECO:0000313" key="6">
    <source>
        <dbReference type="Proteomes" id="UP001211907"/>
    </source>
</evidence>
<proteinExistence type="predicted"/>
<dbReference type="InterPro" id="IPR020471">
    <property type="entry name" value="AKR"/>
</dbReference>
<organism evidence="5 6">
    <name type="scientific">Physocladia obscura</name>
    <dbReference type="NCBI Taxonomy" id="109957"/>
    <lineage>
        <taxon>Eukaryota</taxon>
        <taxon>Fungi</taxon>
        <taxon>Fungi incertae sedis</taxon>
        <taxon>Chytridiomycota</taxon>
        <taxon>Chytridiomycota incertae sedis</taxon>
        <taxon>Chytridiomycetes</taxon>
        <taxon>Chytridiales</taxon>
        <taxon>Chytriomycetaceae</taxon>
        <taxon>Physocladia</taxon>
    </lineage>
</organism>
<comment type="caution">
    <text evidence="5">The sequence shown here is derived from an EMBL/GenBank/DDBJ whole genome shotgun (WGS) entry which is preliminary data.</text>
</comment>
<name>A0AAD5TEX5_9FUNG</name>
<evidence type="ECO:0000256" key="1">
    <source>
        <dbReference type="PIRSR" id="PIRSR000097-1"/>
    </source>
</evidence>
<sequence>MTTAATILLNDGTKIPKLAYGTGTKWFKGRTVSASEFSSDLVESILTALRAGFTHIDTAEVYGTEPEVGRALELYFVESGKTRADVYITTKVWPPPTNVQESLTNSLARLGPSAGGYVDLYLIHQPLWDTTTLPLAQVWQSLESLVLDTKQTRSIGVSNFRIAQFDAIKSIPGLRVAPAVNQIEYHAYSQARTLRAYLSAADPAVAGVAIAAYGPLLPLLKFADAGSVKPTLERIAAAKGASASQVLLAWGWAKGTVQVTTSAKEERLKEAVAALDIVLTQEEVDEISASGGDVTFRKFSAEQTYDD</sequence>
<protein>
    <recommendedName>
        <fullName evidence="4">NADP-dependent oxidoreductase domain-containing protein</fullName>
    </recommendedName>
</protein>
<evidence type="ECO:0000256" key="2">
    <source>
        <dbReference type="PIRSR" id="PIRSR000097-2"/>
    </source>
</evidence>
<feature type="active site" description="Proton donor" evidence="1">
    <location>
        <position position="62"/>
    </location>
</feature>
<dbReference type="Gene3D" id="3.20.20.100">
    <property type="entry name" value="NADP-dependent oxidoreductase domain"/>
    <property type="match status" value="1"/>
</dbReference>
<feature type="domain" description="NADP-dependent oxidoreductase" evidence="4">
    <location>
        <begin position="39"/>
        <end position="289"/>
    </location>
</feature>
<accession>A0AAD5TEX5</accession>
<dbReference type="EMBL" id="JADGJH010000054">
    <property type="protein sequence ID" value="KAJ3140378.1"/>
    <property type="molecule type" value="Genomic_DNA"/>
</dbReference>